<feature type="region of interest" description="Disordered" evidence="2">
    <location>
        <begin position="311"/>
        <end position="336"/>
    </location>
</feature>
<reference evidence="5" key="1">
    <citation type="journal article" date="2017" name="bioRxiv">
        <title>Comparative analysis of the genomes of Stylophora pistillata and Acropora digitifera provides evidence for extensive differences between species of corals.</title>
        <authorList>
            <person name="Voolstra C.R."/>
            <person name="Li Y."/>
            <person name="Liew Y.J."/>
            <person name="Baumgarten S."/>
            <person name="Zoccola D."/>
            <person name="Flot J.-F."/>
            <person name="Tambutte S."/>
            <person name="Allemand D."/>
            <person name="Aranda M."/>
        </authorList>
    </citation>
    <scope>NUCLEOTIDE SEQUENCE [LARGE SCALE GENOMIC DNA]</scope>
</reference>
<dbReference type="PANTHER" id="PTHR14817:SF2">
    <property type="entry name" value="COILED-COIL DOMAIN-CONTAINING PROTEIN 15"/>
    <property type="match status" value="1"/>
</dbReference>
<feature type="region of interest" description="Disordered" evidence="2">
    <location>
        <begin position="386"/>
        <end position="409"/>
    </location>
</feature>
<evidence type="ECO:0000313" key="5">
    <source>
        <dbReference type="Proteomes" id="UP000225706"/>
    </source>
</evidence>
<dbReference type="InterPro" id="IPR037693">
    <property type="entry name" value="CCDC15"/>
</dbReference>
<dbReference type="Pfam" id="PF02229">
    <property type="entry name" value="PC4"/>
    <property type="match status" value="1"/>
</dbReference>
<dbReference type="STRING" id="50429.A0A2B4T1L8"/>
<dbReference type="AlphaFoldDB" id="A0A2B4T1L8"/>
<feature type="region of interest" description="Disordered" evidence="2">
    <location>
        <begin position="1"/>
        <end position="22"/>
    </location>
</feature>
<feature type="coiled-coil region" evidence="1">
    <location>
        <begin position="424"/>
        <end position="523"/>
    </location>
</feature>
<dbReference type="InterPro" id="IPR003173">
    <property type="entry name" value="PC4_C"/>
</dbReference>
<sequence length="593" mass="68830">MSKRNRSEPIVSDSSDSGEEEVVACKREEYEVQIKSKKSKSKKSIKESSTEDTEPGVFELSDKRRVTVREFKGKILVDIREFYEDNEGEMKPGRKGISLQLSQWEALKSHITDIDVAIEEMKVPQNNPIRANLQAKKKPPQKTRSKGQLEHRSSAILPFSAWVEPHRGQTHRSSHGARDEELRLKKLIQEKEERLKEFQQVVKTRVRNIEQMKREEQHGMSVEAFEVERNVVRQSSIPSTVRRDNCVYRDESELKIQRSVTRDFTAVDSASQLLDEHAKKIRNCSKHARKVLSSKSLGVEVEQYSKLLPGGLWRTSPTKDHGLSRKPVSHSEAQIRSGDSLKEIGDYWIGENAIQDQSLDQDHFIPESGLPRSGDQLSLEKHVHFENEENSEVENEDWDSQLKKNDDASAKRKDKYVEMLLQPAKLLEENKARAKSQVAVYRRLFMDIEREQVRENIRMREHRKRMETLKVEKEVERLEIEQRQIDNLKMQRVRKEEESFLKAQKAKKRELDLVKRHKKLQKERETERYIEALQAVLRDKAQSKNIVLPPLCSCGLTIWDTNPDTCANNCVFYKNPKAYAKALSTVLASSNLD</sequence>
<dbReference type="EMBL" id="LSMT01000001">
    <property type="protein sequence ID" value="PFX35030.1"/>
    <property type="molecule type" value="Genomic_DNA"/>
</dbReference>
<organism evidence="4 5">
    <name type="scientific">Stylophora pistillata</name>
    <name type="common">Smooth cauliflower coral</name>
    <dbReference type="NCBI Taxonomy" id="50429"/>
    <lineage>
        <taxon>Eukaryota</taxon>
        <taxon>Metazoa</taxon>
        <taxon>Cnidaria</taxon>
        <taxon>Anthozoa</taxon>
        <taxon>Hexacorallia</taxon>
        <taxon>Scleractinia</taxon>
        <taxon>Astrocoeniina</taxon>
        <taxon>Pocilloporidae</taxon>
        <taxon>Stylophora</taxon>
    </lineage>
</organism>
<proteinExistence type="predicted"/>
<feature type="domain" description="Transcriptional coactivator p15 (PC4) C-terminal" evidence="3">
    <location>
        <begin position="58"/>
        <end position="110"/>
    </location>
</feature>
<feature type="compositionally biased region" description="Acidic residues" evidence="2">
    <location>
        <begin position="388"/>
        <end position="399"/>
    </location>
</feature>
<evidence type="ECO:0000259" key="3">
    <source>
        <dbReference type="Pfam" id="PF02229"/>
    </source>
</evidence>
<name>A0A2B4T1L8_STYPI</name>
<dbReference type="PANTHER" id="PTHR14817">
    <property type="entry name" value="COILED-COIL DOMAIN-CONTAINING PROTEIN 15"/>
    <property type="match status" value="1"/>
</dbReference>
<dbReference type="GO" id="GO:0005813">
    <property type="term" value="C:centrosome"/>
    <property type="evidence" value="ECO:0007669"/>
    <property type="project" value="TreeGrafter"/>
</dbReference>
<dbReference type="InterPro" id="IPR009044">
    <property type="entry name" value="ssDNA-bd_transcriptional_reg"/>
</dbReference>
<protein>
    <submittedName>
        <fullName evidence="4">Coiled-coil domain-containing protein 15</fullName>
    </submittedName>
</protein>
<dbReference type="Proteomes" id="UP000225706">
    <property type="component" value="Unassembled WGS sequence"/>
</dbReference>
<dbReference type="GO" id="GO:0006355">
    <property type="term" value="P:regulation of DNA-templated transcription"/>
    <property type="evidence" value="ECO:0007669"/>
    <property type="project" value="InterPro"/>
</dbReference>
<dbReference type="OrthoDB" id="10007210at2759"/>
<feature type="compositionally biased region" description="Basic and acidic residues" evidence="2">
    <location>
        <begin position="400"/>
        <end position="409"/>
    </location>
</feature>
<feature type="coiled-coil region" evidence="1">
    <location>
        <begin position="177"/>
        <end position="215"/>
    </location>
</feature>
<accession>A0A2B4T1L8</accession>
<evidence type="ECO:0000313" key="4">
    <source>
        <dbReference type="EMBL" id="PFX35030.1"/>
    </source>
</evidence>
<dbReference type="GO" id="GO:0003677">
    <property type="term" value="F:DNA binding"/>
    <property type="evidence" value="ECO:0007669"/>
    <property type="project" value="InterPro"/>
</dbReference>
<evidence type="ECO:0000256" key="2">
    <source>
        <dbReference type="SAM" id="MobiDB-lite"/>
    </source>
</evidence>
<dbReference type="SUPFAM" id="SSF54447">
    <property type="entry name" value="ssDNA-binding transcriptional regulator domain"/>
    <property type="match status" value="1"/>
</dbReference>
<gene>
    <name evidence="4" type="primary">Ccdc15</name>
    <name evidence="4" type="ORF">AWC38_SpisGene92</name>
</gene>
<keyword evidence="1" id="KW-0175">Coiled coil</keyword>
<comment type="caution">
    <text evidence="4">The sequence shown here is derived from an EMBL/GenBank/DDBJ whole genome shotgun (WGS) entry which is preliminary data.</text>
</comment>
<keyword evidence="5" id="KW-1185">Reference proteome</keyword>
<feature type="region of interest" description="Disordered" evidence="2">
    <location>
        <begin position="35"/>
        <end position="58"/>
    </location>
</feature>
<dbReference type="Gene3D" id="2.30.31.10">
    <property type="entry name" value="Transcriptional Coactivator Pc4, Chain A"/>
    <property type="match status" value="1"/>
</dbReference>
<evidence type="ECO:0000256" key="1">
    <source>
        <dbReference type="SAM" id="Coils"/>
    </source>
</evidence>